<evidence type="ECO:0000313" key="1">
    <source>
        <dbReference type="EMBL" id="MBW0498456.1"/>
    </source>
</evidence>
<sequence length="94" mass="10363">FTAAKYYRLAEEHGNKTLGNSWYVSFSSSYLPLGGNSLVHLVLFLPTSTLDWLLGGALAVTPAISPMRLIGSRFPRGAQALFPPQSFKKVQFMQ</sequence>
<dbReference type="OrthoDB" id="2148946at2759"/>
<organism evidence="1 2">
    <name type="scientific">Austropuccinia psidii MF-1</name>
    <dbReference type="NCBI Taxonomy" id="1389203"/>
    <lineage>
        <taxon>Eukaryota</taxon>
        <taxon>Fungi</taxon>
        <taxon>Dikarya</taxon>
        <taxon>Basidiomycota</taxon>
        <taxon>Pucciniomycotina</taxon>
        <taxon>Pucciniomycetes</taxon>
        <taxon>Pucciniales</taxon>
        <taxon>Sphaerophragmiaceae</taxon>
        <taxon>Austropuccinia</taxon>
    </lineage>
</organism>
<reference evidence="1" key="1">
    <citation type="submission" date="2021-03" db="EMBL/GenBank/DDBJ databases">
        <title>Draft genome sequence of rust myrtle Austropuccinia psidii MF-1, a brazilian biotype.</title>
        <authorList>
            <person name="Quecine M.C."/>
            <person name="Pachon D.M.R."/>
            <person name="Bonatelli M.L."/>
            <person name="Correr F.H."/>
            <person name="Franceschini L.M."/>
            <person name="Leite T.F."/>
            <person name="Margarido G.R.A."/>
            <person name="Almeida C.A."/>
            <person name="Ferrarezi J.A."/>
            <person name="Labate C.A."/>
        </authorList>
    </citation>
    <scope>NUCLEOTIDE SEQUENCE</scope>
    <source>
        <strain evidence="1">MF-1</strain>
    </source>
</reference>
<protein>
    <submittedName>
        <fullName evidence="1">Uncharacterized protein</fullName>
    </submittedName>
</protein>
<comment type="caution">
    <text evidence="1">The sequence shown here is derived from an EMBL/GenBank/DDBJ whole genome shotgun (WGS) entry which is preliminary data.</text>
</comment>
<feature type="non-terminal residue" evidence="1">
    <location>
        <position position="1"/>
    </location>
</feature>
<evidence type="ECO:0000313" key="2">
    <source>
        <dbReference type="Proteomes" id="UP000765509"/>
    </source>
</evidence>
<accession>A0A9Q3DDH7</accession>
<dbReference type="AlphaFoldDB" id="A0A9Q3DDH7"/>
<keyword evidence="2" id="KW-1185">Reference proteome</keyword>
<proteinExistence type="predicted"/>
<name>A0A9Q3DDH7_9BASI</name>
<gene>
    <name evidence="1" type="ORF">O181_038171</name>
</gene>
<dbReference type="EMBL" id="AVOT02014737">
    <property type="protein sequence ID" value="MBW0498456.1"/>
    <property type="molecule type" value="Genomic_DNA"/>
</dbReference>
<dbReference type="Proteomes" id="UP000765509">
    <property type="component" value="Unassembled WGS sequence"/>
</dbReference>